<dbReference type="AlphaFoldDB" id="A0A239VPC6"/>
<proteinExistence type="predicted"/>
<accession>A0A239VPC6</accession>
<dbReference type="InterPro" id="IPR010432">
    <property type="entry name" value="RDD"/>
</dbReference>
<evidence type="ECO:0000256" key="4">
    <source>
        <dbReference type="ARBA" id="ARBA00022989"/>
    </source>
</evidence>
<dbReference type="Pfam" id="PF06271">
    <property type="entry name" value="RDD"/>
    <property type="match status" value="1"/>
</dbReference>
<dbReference type="GO" id="GO:0005886">
    <property type="term" value="C:plasma membrane"/>
    <property type="evidence" value="ECO:0007669"/>
    <property type="project" value="UniProtKB-SubCell"/>
</dbReference>
<keyword evidence="5 6" id="KW-0472">Membrane</keyword>
<dbReference type="EMBL" id="LT906453">
    <property type="protein sequence ID" value="SNV23543.1"/>
    <property type="molecule type" value="Genomic_DNA"/>
</dbReference>
<feature type="domain" description="RDD" evidence="7">
    <location>
        <begin position="38"/>
        <end position="127"/>
    </location>
</feature>
<comment type="subcellular location">
    <subcellularLocation>
        <location evidence="1">Cell membrane</location>
        <topology evidence="1">Multi-pass membrane protein</topology>
    </subcellularLocation>
</comment>
<keyword evidence="2" id="KW-1003">Cell membrane</keyword>
<protein>
    <submittedName>
        <fullName evidence="8">RDD family</fullName>
    </submittedName>
</protein>
<evidence type="ECO:0000259" key="7">
    <source>
        <dbReference type="Pfam" id="PF06271"/>
    </source>
</evidence>
<dbReference type="KEGG" id="dco:SAMEA4475696_1838"/>
<dbReference type="InterPro" id="IPR016795">
    <property type="entry name" value="UCP021697"/>
</dbReference>
<evidence type="ECO:0000256" key="2">
    <source>
        <dbReference type="ARBA" id="ARBA00022475"/>
    </source>
</evidence>
<name>A0A239VPC6_9MICO</name>
<keyword evidence="9" id="KW-1185">Reference proteome</keyword>
<evidence type="ECO:0000313" key="9">
    <source>
        <dbReference type="Proteomes" id="UP000242637"/>
    </source>
</evidence>
<dbReference type="STRING" id="1121387.GCA_000429885_00208"/>
<dbReference type="PANTHER" id="PTHR36115">
    <property type="entry name" value="PROLINE-RICH ANTIGEN HOMOLOG-RELATED"/>
    <property type="match status" value="1"/>
</dbReference>
<sequence>MVNREDIGSWLEGPQRVGGGAYPGERLGLPEEGSGSMAGIGRRIVAILIDGFISQIIAAGLLGFTPNAPGLDAFKPLLVLGVMNIVLVSTVGTTIGHRLLGIRVERLPRGWVGWKAGTIRAVLLCLAIPPFINDTDGRGLHDLLAGTVIIRR</sequence>
<feature type="transmembrane region" description="Helical" evidence="6">
    <location>
        <begin position="77"/>
        <end position="100"/>
    </location>
</feature>
<evidence type="ECO:0000256" key="6">
    <source>
        <dbReference type="SAM" id="Phobius"/>
    </source>
</evidence>
<dbReference type="InterPro" id="IPR051791">
    <property type="entry name" value="Pra-immunoreactive"/>
</dbReference>
<evidence type="ECO:0000313" key="8">
    <source>
        <dbReference type="EMBL" id="SNV23543.1"/>
    </source>
</evidence>
<dbReference type="Proteomes" id="UP000242637">
    <property type="component" value="Chromosome 1"/>
</dbReference>
<gene>
    <name evidence="8" type="ORF">SAMEA4475696_01838</name>
</gene>
<dbReference type="PIRSF" id="PIRSF021697">
    <property type="entry name" value="UCP021697"/>
    <property type="match status" value="1"/>
</dbReference>
<keyword evidence="4 6" id="KW-1133">Transmembrane helix</keyword>
<reference evidence="8 9" key="1">
    <citation type="submission" date="2017-06" db="EMBL/GenBank/DDBJ databases">
        <authorList>
            <consortium name="Pathogen Informatics"/>
        </authorList>
    </citation>
    <scope>NUCLEOTIDE SEQUENCE [LARGE SCALE GENOMIC DNA]</scope>
    <source>
        <strain evidence="8 9">NCTC13039</strain>
    </source>
</reference>
<feature type="transmembrane region" description="Helical" evidence="6">
    <location>
        <begin position="44"/>
        <end position="65"/>
    </location>
</feature>
<dbReference type="OrthoDB" id="5187110at2"/>
<keyword evidence="3 6" id="KW-0812">Transmembrane</keyword>
<dbReference type="RefSeq" id="WP_028326369.1">
    <property type="nucleotide sequence ID" value="NZ_JAAFNI010000001.1"/>
</dbReference>
<evidence type="ECO:0000256" key="1">
    <source>
        <dbReference type="ARBA" id="ARBA00004651"/>
    </source>
</evidence>
<dbReference type="PANTHER" id="PTHR36115:SF6">
    <property type="entry name" value="PROLINE-RICH ANTIGEN HOMOLOG"/>
    <property type="match status" value="1"/>
</dbReference>
<evidence type="ECO:0000256" key="5">
    <source>
        <dbReference type="ARBA" id="ARBA00023136"/>
    </source>
</evidence>
<evidence type="ECO:0000256" key="3">
    <source>
        <dbReference type="ARBA" id="ARBA00022692"/>
    </source>
</evidence>
<organism evidence="8 9">
    <name type="scientific">Dermatophilus congolensis</name>
    <dbReference type="NCBI Taxonomy" id="1863"/>
    <lineage>
        <taxon>Bacteria</taxon>
        <taxon>Bacillati</taxon>
        <taxon>Actinomycetota</taxon>
        <taxon>Actinomycetes</taxon>
        <taxon>Micrococcales</taxon>
        <taxon>Dermatophilaceae</taxon>
        <taxon>Dermatophilus</taxon>
    </lineage>
</organism>